<dbReference type="InterPro" id="IPR036390">
    <property type="entry name" value="WH_DNA-bd_sf"/>
</dbReference>
<dbReference type="Proteomes" id="UP000640274">
    <property type="component" value="Unassembled WGS sequence"/>
</dbReference>
<dbReference type="CDD" id="cd07377">
    <property type="entry name" value="WHTH_GntR"/>
    <property type="match status" value="1"/>
</dbReference>
<evidence type="ECO:0000259" key="4">
    <source>
        <dbReference type="PROSITE" id="PS50949"/>
    </source>
</evidence>
<dbReference type="Gene3D" id="1.10.10.10">
    <property type="entry name" value="Winged helix-like DNA-binding domain superfamily/Winged helix DNA-binding domain"/>
    <property type="match status" value="1"/>
</dbReference>
<dbReference type="Pfam" id="PF00392">
    <property type="entry name" value="GntR"/>
    <property type="match status" value="1"/>
</dbReference>
<dbReference type="PRINTS" id="PR00035">
    <property type="entry name" value="HTHGNTR"/>
</dbReference>
<dbReference type="InterPro" id="IPR011663">
    <property type="entry name" value="UTRA"/>
</dbReference>
<organism evidence="5 6">
    <name type="scientific">Paenibacillus roseus</name>
    <dbReference type="NCBI Taxonomy" id="2798579"/>
    <lineage>
        <taxon>Bacteria</taxon>
        <taxon>Bacillati</taxon>
        <taxon>Bacillota</taxon>
        <taxon>Bacilli</taxon>
        <taxon>Bacillales</taxon>
        <taxon>Paenibacillaceae</taxon>
        <taxon>Paenibacillus</taxon>
    </lineage>
</organism>
<dbReference type="GO" id="GO:0045892">
    <property type="term" value="P:negative regulation of DNA-templated transcription"/>
    <property type="evidence" value="ECO:0007669"/>
    <property type="project" value="TreeGrafter"/>
</dbReference>
<keyword evidence="3" id="KW-0804">Transcription</keyword>
<dbReference type="PANTHER" id="PTHR44846:SF1">
    <property type="entry name" value="MANNOSYL-D-GLYCERATE TRANSPORT_METABOLISM SYSTEM REPRESSOR MNGR-RELATED"/>
    <property type="match status" value="1"/>
</dbReference>
<dbReference type="Gene3D" id="3.40.1410.10">
    <property type="entry name" value="Chorismate lyase-like"/>
    <property type="match status" value="1"/>
</dbReference>
<dbReference type="SUPFAM" id="SSF46785">
    <property type="entry name" value="Winged helix' DNA-binding domain"/>
    <property type="match status" value="1"/>
</dbReference>
<proteinExistence type="predicted"/>
<keyword evidence="1" id="KW-0805">Transcription regulation</keyword>
<evidence type="ECO:0000313" key="5">
    <source>
        <dbReference type="EMBL" id="MBJ6361180.1"/>
    </source>
</evidence>
<dbReference type="SUPFAM" id="SSF64288">
    <property type="entry name" value="Chorismate lyase-like"/>
    <property type="match status" value="1"/>
</dbReference>
<reference evidence="5" key="1">
    <citation type="submission" date="2020-12" db="EMBL/GenBank/DDBJ databases">
        <authorList>
            <person name="Huq M.A."/>
        </authorList>
    </citation>
    <scope>NUCLEOTIDE SEQUENCE</scope>
    <source>
        <strain evidence="5">MAHUQ-46</strain>
    </source>
</reference>
<comment type="caution">
    <text evidence="5">The sequence shown here is derived from an EMBL/GenBank/DDBJ whole genome shotgun (WGS) entry which is preliminary data.</text>
</comment>
<evidence type="ECO:0000313" key="6">
    <source>
        <dbReference type="Proteomes" id="UP000640274"/>
    </source>
</evidence>
<dbReference type="AlphaFoldDB" id="A0A934MKL6"/>
<sequence length="243" mass="27778">MSISRKKGPLYLQVKKIVKDRILHGIYPLGTNIPPEPQLEKEFQVSKMTVRNAIRELSLEGYVEKKSGVGTIVLRNTSLSKLSKGKRFTELLVEEGHRLEKKLVSSAPVRLEEGSELRELFGAECYRIERLYVLNDQPYIHMVHLLSREANLGSESVVIESEVSDMQSLYELLEEKNMVLDHFRDGFLVDFATPETAKLLGLQPGAPVLKRIRYSYDAEGNLIEYSMGCYNTDLHHYVVNYDT</sequence>
<dbReference type="InterPro" id="IPR028978">
    <property type="entry name" value="Chorismate_lyase_/UTRA_dom_sf"/>
</dbReference>
<protein>
    <submittedName>
        <fullName evidence="5">GntR family transcriptional regulator</fullName>
    </submittedName>
</protein>
<dbReference type="EMBL" id="JAELUP010000020">
    <property type="protein sequence ID" value="MBJ6361180.1"/>
    <property type="molecule type" value="Genomic_DNA"/>
</dbReference>
<dbReference type="SMART" id="SM00345">
    <property type="entry name" value="HTH_GNTR"/>
    <property type="match status" value="1"/>
</dbReference>
<dbReference type="GO" id="GO:0003677">
    <property type="term" value="F:DNA binding"/>
    <property type="evidence" value="ECO:0007669"/>
    <property type="project" value="UniProtKB-KW"/>
</dbReference>
<gene>
    <name evidence="5" type="ORF">JFN88_07625</name>
</gene>
<dbReference type="InterPro" id="IPR000524">
    <property type="entry name" value="Tscrpt_reg_HTH_GntR"/>
</dbReference>
<dbReference type="PROSITE" id="PS50949">
    <property type="entry name" value="HTH_GNTR"/>
    <property type="match status" value="1"/>
</dbReference>
<dbReference type="SMART" id="SM00866">
    <property type="entry name" value="UTRA"/>
    <property type="match status" value="1"/>
</dbReference>
<feature type="domain" description="HTH gntR-type" evidence="4">
    <location>
        <begin position="8"/>
        <end position="76"/>
    </location>
</feature>
<dbReference type="RefSeq" id="WP_199018729.1">
    <property type="nucleotide sequence ID" value="NZ_JAELUP010000020.1"/>
</dbReference>
<evidence type="ECO:0000256" key="3">
    <source>
        <dbReference type="ARBA" id="ARBA00023163"/>
    </source>
</evidence>
<dbReference type="InterPro" id="IPR036388">
    <property type="entry name" value="WH-like_DNA-bd_sf"/>
</dbReference>
<accession>A0A934MKL6</accession>
<evidence type="ECO:0000256" key="2">
    <source>
        <dbReference type="ARBA" id="ARBA00023125"/>
    </source>
</evidence>
<evidence type="ECO:0000256" key="1">
    <source>
        <dbReference type="ARBA" id="ARBA00023015"/>
    </source>
</evidence>
<dbReference type="Pfam" id="PF07702">
    <property type="entry name" value="UTRA"/>
    <property type="match status" value="1"/>
</dbReference>
<keyword evidence="2" id="KW-0238">DNA-binding</keyword>
<dbReference type="GO" id="GO:0003700">
    <property type="term" value="F:DNA-binding transcription factor activity"/>
    <property type="evidence" value="ECO:0007669"/>
    <property type="project" value="InterPro"/>
</dbReference>
<dbReference type="PANTHER" id="PTHR44846">
    <property type="entry name" value="MANNOSYL-D-GLYCERATE TRANSPORT/METABOLISM SYSTEM REPRESSOR MNGR-RELATED"/>
    <property type="match status" value="1"/>
</dbReference>
<dbReference type="InterPro" id="IPR050679">
    <property type="entry name" value="Bact_HTH_transcr_reg"/>
</dbReference>
<keyword evidence="6" id="KW-1185">Reference proteome</keyword>
<name>A0A934MKL6_9BACL</name>